<keyword evidence="4" id="KW-1003">Cell membrane</keyword>
<keyword evidence="3" id="KW-0813">Transport</keyword>
<organism evidence="9 10">
    <name type="scientific">Ruegeria haliotis</name>
    <dbReference type="NCBI Taxonomy" id="2747601"/>
    <lineage>
        <taxon>Bacteria</taxon>
        <taxon>Pseudomonadati</taxon>
        <taxon>Pseudomonadota</taxon>
        <taxon>Alphaproteobacteria</taxon>
        <taxon>Rhodobacterales</taxon>
        <taxon>Roseobacteraceae</taxon>
        <taxon>Ruegeria</taxon>
    </lineage>
</organism>
<gene>
    <name evidence="9" type="ORF">HW561_22055</name>
</gene>
<comment type="similarity">
    <text evidence="2">Belongs to the BCCT transporter (TC 2.A.15) family.</text>
</comment>
<protein>
    <submittedName>
        <fullName evidence="9">BCCT family transporter</fullName>
    </submittedName>
</protein>
<evidence type="ECO:0000256" key="3">
    <source>
        <dbReference type="ARBA" id="ARBA00022448"/>
    </source>
</evidence>
<feature type="transmembrane region" description="Helical" evidence="8">
    <location>
        <begin position="329"/>
        <end position="349"/>
    </location>
</feature>
<feature type="transmembrane region" description="Helical" evidence="8">
    <location>
        <begin position="463"/>
        <end position="482"/>
    </location>
</feature>
<feature type="transmembrane region" description="Helical" evidence="8">
    <location>
        <begin position="101"/>
        <end position="121"/>
    </location>
</feature>
<dbReference type="RefSeq" id="WP_176867511.1">
    <property type="nucleotide sequence ID" value="NZ_JABXWT010000027.1"/>
</dbReference>
<comment type="subcellular location">
    <subcellularLocation>
        <location evidence="1">Cell membrane</location>
        <topology evidence="1">Multi-pass membrane protein</topology>
    </subcellularLocation>
</comment>
<name>A0ABX2PWA7_9RHOB</name>
<sequence length="526" mass="57605">MSEQHQIDRLKASEGWLKGMHPGMSLAAKGMILSVVVFTVYNVEFANGIYTALKDFIITTLNWYYISIVTVVLFFVIWLMFSKFGSLRLGKDDEKPEFSNFAWFSMLFSAGLGLSILYWGVAEPILHIQGNPFLDANGIEPLTAEAAVVAMRITVFHGGIHGWSLYVLVGLTLGYFSYRRGLPLAFRSVLYPMIGDRIYGGYGHAVDLIAVFGTVFGLATSLGLGMASINAGFDTLFGIGFNTTNQLLLIAAISVLGTVSAVSGVGRGVKILSEINIWLSAVFLAVILFGGATSYILSLWISGIGDYIATVIPMGLWLDSDPERDWQSWWTIFYWGWWIAWCPFVGLFVARISRGRTIREFVIGVLLAPTMLLMFWFCVLGGQAMYAELYGAGGLVEVVNQDYSLGLFKAIESLDWRWAVFPLSVLTTFLLISWFITSSDSGTLVVCTILSLGDSHPPKFFRIFWGLGVGLVAAVLMLAGGLDALQTAVIAAGLPVSFILIAMMVGLVKSLNQEVTDEGENTVQQT</sequence>
<evidence type="ECO:0000313" key="10">
    <source>
        <dbReference type="Proteomes" id="UP000630805"/>
    </source>
</evidence>
<evidence type="ECO:0000256" key="6">
    <source>
        <dbReference type="ARBA" id="ARBA00022989"/>
    </source>
</evidence>
<keyword evidence="7 8" id="KW-0472">Membrane</keyword>
<keyword evidence="5 8" id="KW-0812">Transmembrane</keyword>
<feature type="transmembrane region" description="Helical" evidence="8">
    <location>
        <begin position="63"/>
        <end position="81"/>
    </location>
</feature>
<keyword evidence="6 8" id="KW-1133">Transmembrane helix</keyword>
<feature type="transmembrane region" description="Helical" evidence="8">
    <location>
        <begin position="361"/>
        <end position="386"/>
    </location>
</feature>
<reference evidence="9 10" key="1">
    <citation type="submission" date="2020-06" db="EMBL/GenBank/DDBJ databases">
        <authorList>
            <person name="Cao W.R."/>
        </authorList>
    </citation>
    <scope>NUCLEOTIDE SEQUENCE [LARGE SCALE GENOMIC DNA]</scope>
    <source>
        <strain evidence="9 10">B1Z28</strain>
    </source>
</reference>
<accession>A0ABX2PWA7</accession>
<dbReference type="PANTHER" id="PTHR30047">
    <property type="entry name" value="HIGH-AFFINITY CHOLINE TRANSPORT PROTEIN-RELATED"/>
    <property type="match status" value="1"/>
</dbReference>
<evidence type="ECO:0000256" key="5">
    <source>
        <dbReference type="ARBA" id="ARBA00022692"/>
    </source>
</evidence>
<feature type="transmembrane region" description="Helical" evidence="8">
    <location>
        <begin position="488"/>
        <end position="508"/>
    </location>
</feature>
<feature type="transmembrane region" description="Helical" evidence="8">
    <location>
        <begin position="247"/>
        <end position="265"/>
    </location>
</feature>
<dbReference type="Proteomes" id="UP000630805">
    <property type="component" value="Unassembled WGS sequence"/>
</dbReference>
<comment type="caution">
    <text evidence="9">The sequence shown here is derived from an EMBL/GenBank/DDBJ whole genome shotgun (WGS) entry which is preliminary data.</text>
</comment>
<evidence type="ECO:0000256" key="2">
    <source>
        <dbReference type="ARBA" id="ARBA00005658"/>
    </source>
</evidence>
<dbReference type="Pfam" id="PF02028">
    <property type="entry name" value="BCCT"/>
    <property type="match status" value="1"/>
</dbReference>
<evidence type="ECO:0000256" key="8">
    <source>
        <dbReference type="SAM" id="Phobius"/>
    </source>
</evidence>
<evidence type="ECO:0000256" key="1">
    <source>
        <dbReference type="ARBA" id="ARBA00004651"/>
    </source>
</evidence>
<evidence type="ECO:0000313" key="9">
    <source>
        <dbReference type="EMBL" id="NVO58470.1"/>
    </source>
</evidence>
<evidence type="ECO:0000256" key="4">
    <source>
        <dbReference type="ARBA" id="ARBA00022475"/>
    </source>
</evidence>
<feature type="transmembrane region" description="Helical" evidence="8">
    <location>
        <begin position="26"/>
        <end position="43"/>
    </location>
</feature>
<keyword evidence="10" id="KW-1185">Reference proteome</keyword>
<feature type="transmembrane region" description="Helical" evidence="8">
    <location>
        <begin position="199"/>
        <end position="227"/>
    </location>
</feature>
<proteinExistence type="inferred from homology"/>
<dbReference type="PANTHER" id="PTHR30047:SF7">
    <property type="entry name" value="HIGH-AFFINITY CHOLINE TRANSPORT PROTEIN"/>
    <property type="match status" value="1"/>
</dbReference>
<feature type="transmembrane region" description="Helical" evidence="8">
    <location>
        <begin position="277"/>
        <end position="309"/>
    </location>
</feature>
<dbReference type="NCBIfam" id="TIGR00842">
    <property type="entry name" value="bcct"/>
    <property type="match status" value="1"/>
</dbReference>
<dbReference type="EMBL" id="JABXWT010000027">
    <property type="protein sequence ID" value="NVO58470.1"/>
    <property type="molecule type" value="Genomic_DNA"/>
</dbReference>
<evidence type="ECO:0000256" key="7">
    <source>
        <dbReference type="ARBA" id="ARBA00023136"/>
    </source>
</evidence>
<dbReference type="InterPro" id="IPR000060">
    <property type="entry name" value="BCCT_transptr"/>
</dbReference>
<feature type="transmembrane region" description="Helical" evidence="8">
    <location>
        <begin position="160"/>
        <end position="178"/>
    </location>
</feature>